<evidence type="ECO:0000313" key="2">
    <source>
        <dbReference type="Proteomes" id="UP001315278"/>
    </source>
</evidence>
<protein>
    <submittedName>
        <fullName evidence="1">Glycosyltransferase family 4 protein</fullName>
    </submittedName>
</protein>
<dbReference type="Pfam" id="PF13692">
    <property type="entry name" value="Glyco_trans_1_4"/>
    <property type="match status" value="1"/>
</dbReference>
<reference evidence="2" key="1">
    <citation type="journal article" date="2021" name="ISME J.">
        <title>Evolutionary origin and ecological implication of a unique nif island in free-living Bradyrhizobium lineages.</title>
        <authorList>
            <person name="Tao J."/>
        </authorList>
    </citation>
    <scope>NUCLEOTIDE SEQUENCE [LARGE SCALE GENOMIC DNA]</scope>
    <source>
        <strain evidence="2">SZCCT0434</strain>
    </source>
</reference>
<comment type="caution">
    <text evidence="1">The sequence shown here is derived from an EMBL/GenBank/DDBJ whole genome shotgun (WGS) entry which is preliminary data.</text>
</comment>
<evidence type="ECO:0000313" key="1">
    <source>
        <dbReference type="EMBL" id="MBR0801691.1"/>
    </source>
</evidence>
<dbReference type="EMBL" id="JAFCJH010000097">
    <property type="protein sequence ID" value="MBR0801691.1"/>
    <property type="molecule type" value="Genomic_DNA"/>
</dbReference>
<keyword evidence="2" id="KW-1185">Reference proteome</keyword>
<organism evidence="1 2">
    <name type="scientific">Bradyrhizobium jicamae</name>
    <dbReference type="NCBI Taxonomy" id="280332"/>
    <lineage>
        <taxon>Bacteria</taxon>
        <taxon>Pseudomonadati</taxon>
        <taxon>Pseudomonadota</taxon>
        <taxon>Alphaproteobacteria</taxon>
        <taxon>Hyphomicrobiales</taxon>
        <taxon>Nitrobacteraceae</taxon>
        <taxon>Bradyrhizobium</taxon>
    </lineage>
</organism>
<sequence length="413" mass="45834">MTKRSILFVTDELFLPLPPKNASGWLYYTIAETYKKRGWEVYCLSFFRDRQLARSPAVNAAYGGLFRDFLLLPGWNRGGHPLGAIGQVWREAERALTGNVLSSHPFLLTNNVGAARKIAETLGKWQVDVIYLAKPQSVQLLGRVLHELSGGRRPLVVMSAHDDFVSRAIAYRGTYQRLFDSLSLSEILRDHANAWVRHRLERIDVVRSRRAETTIFDACHLVRVESADEFTAYSRMNSSTAKLSHKPFSYVAPIQRHLEVPSEAFDAGFIGSNDVMNLDAVLYLRDVILPIIRKAAPEFRMLLAGGISSKVRPIVAGVGNVTVWESLDDVSSFYRAIRVAAVPLRAGTGVSIKVLEALSFGRPIVSTPVGVRGLPRKLLANTIVTSDPNEFAQALLRERLVADLPQDGLAVDG</sequence>
<dbReference type="SUPFAM" id="SSF53756">
    <property type="entry name" value="UDP-Glycosyltransferase/glycogen phosphorylase"/>
    <property type="match status" value="1"/>
</dbReference>
<dbReference type="RefSeq" id="WP_212495623.1">
    <property type="nucleotide sequence ID" value="NZ_JAFCJH010000097.1"/>
</dbReference>
<dbReference type="Proteomes" id="UP001315278">
    <property type="component" value="Unassembled WGS sequence"/>
</dbReference>
<name>A0ABS5FZP6_9BRAD</name>
<accession>A0ABS5FZP6</accession>
<proteinExistence type="predicted"/>
<gene>
    <name evidence="1" type="ORF">JQ615_40805</name>
</gene>
<dbReference type="Gene3D" id="3.40.50.2000">
    <property type="entry name" value="Glycogen Phosphorylase B"/>
    <property type="match status" value="1"/>
</dbReference>